<dbReference type="PRINTS" id="PR00245">
    <property type="entry name" value="OLFACTORYR"/>
</dbReference>
<dbReference type="PANTHER" id="PTHR26451">
    <property type="entry name" value="G_PROTEIN_RECEP_F1_2 DOMAIN-CONTAINING PROTEIN"/>
    <property type="match status" value="1"/>
</dbReference>
<keyword evidence="11" id="KW-0325">Glycoprotein</keyword>
<evidence type="ECO:0000313" key="15">
    <source>
        <dbReference type="Ensembl" id="ENSSGRP00000022687.1"/>
    </source>
</evidence>
<keyword evidence="6 13" id="KW-1133">Transmembrane helix</keyword>
<keyword evidence="4 13" id="KW-0812">Transmembrane</keyword>
<dbReference type="PROSITE" id="PS00237">
    <property type="entry name" value="G_PROTEIN_RECEP_F1_1"/>
    <property type="match status" value="1"/>
</dbReference>
<feature type="transmembrane region" description="Helical" evidence="13">
    <location>
        <begin position="100"/>
        <end position="122"/>
    </location>
</feature>
<evidence type="ECO:0000256" key="2">
    <source>
        <dbReference type="ARBA" id="ARBA00022475"/>
    </source>
</evidence>
<dbReference type="InParanoid" id="A0A672LGL7"/>
<evidence type="ECO:0000256" key="11">
    <source>
        <dbReference type="ARBA" id="ARBA00023180"/>
    </source>
</evidence>
<comment type="subcellular location">
    <subcellularLocation>
        <location evidence="1">Cell membrane</location>
        <topology evidence="1">Multi-pass membrane protein</topology>
    </subcellularLocation>
</comment>
<evidence type="ECO:0000256" key="10">
    <source>
        <dbReference type="ARBA" id="ARBA00023170"/>
    </source>
</evidence>
<feature type="transmembrane region" description="Helical" evidence="13">
    <location>
        <begin position="198"/>
        <end position="222"/>
    </location>
</feature>
<evidence type="ECO:0000256" key="5">
    <source>
        <dbReference type="ARBA" id="ARBA00022725"/>
    </source>
</evidence>
<accession>A0A672LGL7</accession>
<dbReference type="RefSeq" id="XP_016110565.1">
    <property type="nucleotide sequence ID" value="XM_016255079.1"/>
</dbReference>
<evidence type="ECO:0000256" key="8">
    <source>
        <dbReference type="ARBA" id="ARBA00023136"/>
    </source>
</evidence>
<dbReference type="GO" id="GO:0004930">
    <property type="term" value="F:G protein-coupled receptor activity"/>
    <property type="evidence" value="ECO:0007669"/>
    <property type="project" value="UniProtKB-KW"/>
</dbReference>
<feature type="transmembrane region" description="Helical" evidence="13">
    <location>
        <begin position="27"/>
        <end position="49"/>
    </location>
</feature>
<dbReference type="GO" id="GO:0005886">
    <property type="term" value="C:plasma membrane"/>
    <property type="evidence" value="ECO:0007669"/>
    <property type="project" value="UniProtKB-SubCell"/>
</dbReference>
<dbReference type="GO" id="GO:0004984">
    <property type="term" value="F:olfactory receptor activity"/>
    <property type="evidence" value="ECO:0007669"/>
    <property type="project" value="InterPro"/>
</dbReference>
<dbReference type="FunCoup" id="A0A672LGL7">
    <property type="interactions" value="237"/>
</dbReference>
<feature type="transmembrane region" description="Helical" evidence="13">
    <location>
        <begin position="243"/>
        <end position="262"/>
    </location>
</feature>
<reference evidence="15" key="2">
    <citation type="submission" date="2025-09" db="UniProtKB">
        <authorList>
            <consortium name="Ensembl"/>
        </authorList>
    </citation>
    <scope>IDENTIFICATION</scope>
</reference>
<sequence>MQPLLENESSVLVFTLSGLNETMENRYVFFSFTALFYPLMVFCNVTVIFTIISHKKLHEPMYMFICNLCVNGLFGTSGFYPKFMYDLLSYYHVISYDGCMIQIFVIYSSALCDFSTLTVMAYDRYVAICRPLEYHSIMTNQRVLQCILFSWLTPFFCMSVLIILIARLTLCGSTIEKLYCEIWAVAKLSCFSTTLNNVFGYIVILAYFAHAVLIFCSYIHLIKKCMKSIESRHKFIQTCVPHLLSLINVTTALLFDVLYSRYGSKNLPQGVRNFMALEFLLVPPILNPLIYGLNLKTIRQQVIRLFFKKQVGISE</sequence>
<keyword evidence="7" id="KW-0297">G-protein coupled receptor</keyword>
<organism evidence="15 16">
    <name type="scientific">Sinocyclocheilus grahami</name>
    <name type="common">Dianchi golden-line fish</name>
    <name type="synonym">Barbus grahami</name>
    <dbReference type="NCBI Taxonomy" id="75366"/>
    <lineage>
        <taxon>Eukaryota</taxon>
        <taxon>Metazoa</taxon>
        <taxon>Chordata</taxon>
        <taxon>Craniata</taxon>
        <taxon>Vertebrata</taxon>
        <taxon>Euteleostomi</taxon>
        <taxon>Actinopterygii</taxon>
        <taxon>Neopterygii</taxon>
        <taxon>Teleostei</taxon>
        <taxon>Ostariophysi</taxon>
        <taxon>Cypriniformes</taxon>
        <taxon>Cyprinidae</taxon>
        <taxon>Cyprininae</taxon>
        <taxon>Sinocyclocheilus</taxon>
    </lineage>
</organism>
<evidence type="ECO:0000259" key="14">
    <source>
        <dbReference type="PROSITE" id="PS50262"/>
    </source>
</evidence>
<evidence type="ECO:0000256" key="3">
    <source>
        <dbReference type="ARBA" id="ARBA00022606"/>
    </source>
</evidence>
<feature type="transmembrane region" description="Helical" evidence="13">
    <location>
        <begin position="143"/>
        <end position="166"/>
    </location>
</feature>
<dbReference type="GO" id="GO:0005549">
    <property type="term" value="F:odorant binding"/>
    <property type="evidence" value="ECO:0007669"/>
    <property type="project" value="TreeGrafter"/>
</dbReference>
<evidence type="ECO:0000256" key="7">
    <source>
        <dbReference type="ARBA" id="ARBA00023040"/>
    </source>
</evidence>
<keyword evidence="9" id="KW-1015">Disulfide bond</keyword>
<dbReference type="InterPro" id="IPR052921">
    <property type="entry name" value="GPCR1_Superfamily_Member"/>
</dbReference>
<protein>
    <submittedName>
        <fullName evidence="15">Olfactory receptor 52Z1-like</fullName>
    </submittedName>
</protein>
<keyword evidence="12" id="KW-0807">Transducer</keyword>
<dbReference type="AlphaFoldDB" id="A0A672LGL7"/>
<evidence type="ECO:0000256" key="13">
    <source>
        <dbReference type="SAM" id="Phobius"/>
    </source>
</evidence>
<keyword evidence="10" id="KW-0675">Receptor</keyword>
<dbReference type="InterPro" id="IPR000276">
    <property type="entry name" value="GPCR_Rhodpsn"/>
</dbReference>
<gene>
    <name evidence="15" type="primary">LOC107569080</name>
</gene>
<keyword evidence="3" id="KW-0716">Sensory transduction</keyword>
<dbReference type="InterPro" id="IPR000725">
    <property type="entry name" value="Olfact_rcpt"/>
</dbReference>
<dbReference type="Ensembl" id="ENSSGRT00000024469.1">
    <property type="protein sequence ID" value="ENSSGRP00000022687.1"/>
    <property type="gene ID" value="ENSSGRG00000013480.1"/>
</dbReference>
<dbReference type="PANTHER" id="PTHR26451:SF871">
    <property type="entry name" value="ODORANT RECEPTOR-RELATED"/>
    <property type="match status" value="1"/>
</dbReference>
<proteinExistence type="predicted"/>
<dbReference type="FunFam" id="1.20.1070.10:FF:000024">
    <property type="entry name" value="Olfactory receptor"/>
    <property type="match status" value="1"/>
</dbReference>
<dbReference type="PROSITE" id="PS50262">
    <property type="entry name" value="G_PROTEIN_RECEP_F1_2"/>
    <property type="match status" value="1"/>
</dbReference>
<keyword evidence="8 13" id="KW-0472">Membrane</keyword>
<dbReference type="Gene3D" id="1.20.1070.10">
    <property type="entry name" value="Rhodopsin 7-helix transmembrane proteins"/>
    <property type="match status" value="1"/>
</dbReference>
<evidence type="ECO:0000313" key="16">
    <source>
        <dbReference type="Proteomes" id="UP000472262"/>
    </source>
</evidence>
<keyword evidence="5" id="KW-0552">Olfaction</keyword>
<dbReference type="OMA" id="NWSILKL"/>
<evidence type="ECO:0000256" key="9">
    <source>
        <dbReference type="ARBA" id="ARBA00023157"/>
    </source>
</evidence>
<name>A0A672LGL7_SINGR</name>
<feature type="transmembrane region" description="Helical" evidence="13">
    <location>
        <begin position="61"/>
        <end position="80"/>
    </location>
</feature>
<evidence type="ECO:0000256" key="12">
    <source>
        <dbReference type="ARBA" id="ARBA00023224"/>
    </source>
</evidence>
<reference evidence="15" key="1">
    <citation type="submission" date="2025-08" db="UniProtKB">
        <authorList>
            <consortium name="Ensembl"/>
        </authorList>
    </citation>
    <scope>IDENTIFICATION</scope>
</reference>
<dbReference type="InterPro" id="IPR017452">
    <property type="entry name" value="GPCR_Rhodpsn_7TM"/>
</dbReference>
<keyword evidence="16" id="KW-1185">Reference proteome</keyword>
<feature type="transmembrane region" description="Helical" evidence="13">
    <location>
        <begin position="274"/>
        <end position="294"/>
    </location>
</feature>
<dbReference type="Proteomes" id="UP000472262">
    <property type="component" value="Unassembled WGS sequence"/>
</dbReference>
<dbReference type="GeneID" id="107569080"/>
<dbReference type="OrthoDB" id="6151005at2759"/>
<evidence type="ECO:0000256" key="6">
    <source>
        <dbReference type="ARBA" id="ARBA00022989"/>
    </source>
</evidence>
<evidence type="ECO:0000256" key="4">
    <source>
        <dbReference type="ARBA" id="ARBA00022692"/>
    </source>
</evidence>
<dbReference type="KEGG" id="sgh:107569080"/>
<dbReference type="SUPFAM" id="SSF81321">
    <property type="entry name" value="Family A G protein-coupled receptor-like"/>
    <property type="match status" value="1"/>
</dbReference>
<dbReference type="Pfam" id="PF13853">
    <property type="entry name" value="7tm_4"/>
    <property type="match status" value="1"/>
</dbReference>
<evidence type="ECO:0000256" key="1">
    <source>
        <dbReference type="ARBA" id="ARBA00004651"/>
    </source>
</evidence>
<keyword evidence="2" id="KW-1003">Cell membrane</keyword>
<feature type="domain" description="G-protein coupled receptors family 1 profile" evidence="14">
    <location>
        <begin position="43"/>
        <end position="291"/>
    </location>
</feature>